<keyword evidence="8" id="KW-0812">Transmembrane</keyword>
<dbReference type="Gene3D" id="1.10.630.10">
    <property type="entry name" value="Cytochrome P450"/>
    <property type="match status" value="1"/>
</dbReference>
<comment type="cofactor">
    <cofactor evidence="7">
        <name>heme</name>
        <dbReference type="ChEBI" id="CHEBI:30413"/>
    </cofactor>
</comment>
<evidence type="ECO:0000256" key="8">
    <source>
        <dbReference type="SAM" id="Phobius"/>
    </source>
</evidence>
<evidence type="ECO:0000313" key="10">
    <source>
        <dbReference type="Proteomes" id="UP000654918"/>
    </source>
</evidence>
<feature type="transmembrane region" description="Helical" evidence="8">
    <location>
        <begin position="6"/>
        <end position="26"/>
    </location>
</feature>
<dbReference type="GO" id="GO:0005506">
    <property type="term" value="F:iron ion binding"/>
    <property type="evidence" value="ECO:0007669"/>
    <property type="project" value="InterPro"/>
</dbReference>
<dbReference type="GO" id="GO:0004497">
    <property type="term" value="F:monooxygenase activity"/>
    <property type="evidence" value="ECO:0007669"/>
    <property type="project" value="UniProtKB-KW"/>
</dbReference>
<evidence type="ECO:0000256" key="5">
    <source>
        <dbReference type="ARBA" id="ARBA00023004"/>
    </source>
</evidence>
<evidence type="ECO:0000256" key="6">
    <source>
        <dbReference type="ARBA" id="ARBA00023033"/>
    </source>
</evidence>
<keyword evidence="3 7" id="KW-0479">Metal-binding</keyword>
<dbReference type="Pfam" id="PF00067">
    <property type="entry name" value="p450"/>
    <property type="match status" value="1"/>
</dbReference>
<evidence type="ECO:0000256" key="4">
    <source>
        <dbReference type="ARBA" id="ARBA00023002"/>
    </source>
</evidence>
<keyword evidence="6 9" id="KW-0503">Monooxygenase</keyword>
<evidence type="ECO:0000256" key="3">
    <source>
        <dbReference type="ARBA" id="ARBA00022723"/>
    </source>
</evidence>
<keyword evidence="10" id="KW-1185">Reference proteome</keyword>
<dbReference type="GO" id="GO:0016705">
    <property type="term" value="F:oxidoreductase activity, acting on paired donors, with incorporation or reduction of molecular oxygen"/>
    <property type="evidence" value="ECO:0007669"/>
    <property type="project" value="InterPro"/>
</dbReference>
<comment type="caution">
    <text evidence="9">The sequence shown here is derived from an EMBL/GenBank/DDBJ whole genome shotgun (WGS) entry which is preliminary data.</text>
</comment>
<organism evidence="9 10">
    <name type="scientific">Colletotrichum plurivorum</name>
    <dbReference type="NCBI Taxonomy" id="2175906"/>
    <lineage>
        <taxon>Eukaryota</taxon>
        <taxon>Fungi</taxon>
        <taxon>Dikarya</taxon>
        <taxon>Ascomycota</taxon>
        <taxon>Pezizomycotina</taxon>
        <taxon>Sordariomycetes</taxon>
        <taxon>Hypocreomycetidae</taxon>
        <taxon>Glomerellales</taxon>
        <taxon>Glomerellaceae</taxon>
        <taxon>Colletotrichum</taxon>
        <taxon>Colletotrichum orchidearum species complex</taxon>
    </lineage>
</organism>
<dbReference type="InterPro" id="IPR036396">
    <property type="entry name" value="Cyt_P450_sf"/>
</dbReference>
<dbReference type="InterPro" id="IPR002401">
    <property type="entry name" value="Cyt_P450_E_grp-I"/>
</dbReference>
<keyword evidence="2 7" id="KW-0349">Heme</keyword>
<gene>
    <name evidence="9" type="ORF">CPLU01_13330</name>
</gene>
<keyword evidence="4" id="KW-0560">Oxidoreductase</keyword>
<keyword evidence="8" id="KW-1133">Transmembrane helix</keyword>
<dbReference type="AlphaFoldDB" id="A0A8H6JTH5"/>
<dbReference type="InterPro" id="IPR050196">
    <property type="entry name" value="Cytochrome_P450_Monoox"/>
</dbReference>
<dbReference type="Proteomes" id="UP000654918">
    <property type="component" value="Unassembled WGS sequence"/>
</dbReference>
<dbReference type="PRINTS" id="PR00385">
    <property type="entry name" value="P450"/>
</dbReference>
<dbReference type="PANTHER" id="PTHR24291:SF50">
    <property type="entry name" value="BIFUNCTIONAL ALBAFLAVENONE MONOOXYGENASE_TERPENE SYNTHASE"/>
    <property type="match status" value="1"/>
</dbReference>
<comment type="similarity">
    <text evidence="1">Belongs to the cytochrome P450 family.</text>
</comment>
<reference evidence="9" key="1">
    <citation type="journal article" date="2020" name="Phytopathology">
        <title>Genome Sequence Resources of Colletotrichum truncatum, C. plurivorum, C. musicola, and C. sojae: Four Species Pathogenic to Soybean (Glycine max).</title>
        <authorList>
            <person name="Rogerio F."/>
            <person name="Boufleur T.R."/>
            <person name="Ciampi-Guillardi M."/>
            <person name="Sukno S.A."/>
            <person name="Thon M.R."/>
            <person name="Massola Junior N.S."/>
            <person name="Baroncelli R."/>
        </authorList>
    </citation>
    <scope>NUCLEOTIDE SEQUENCE</scope>
    <source>
        <strain evidence="9">LFN00145</strain>
    </source>
</reference>
<dbReference type="EMBL" id="WIGO01000303">
    <property type="protein sequence ID" value="KAF6818378.1"/>
    <property type="molecule type" value="Genomic_DNA"/>
</dbReference>
<evidence type="ECO:0000256" key="1">
    <source>
        <dbReference type="ARBA" id="ARBA00010617"/>
    </source>
</evidence>
<dbReference type="PANTHER" id="PTHR24291">
    <property type="entry name" value="CYTOCHROME P450 FAMILY 4"/>
    <property type="match status" value="1"/>
</dbReference>
<dbReference type="GO" id="GO:0020037">
    <property type="term" value="F:heme binding"/>
    <property type="evidence" value="ECO:0007669"/>
    <property type="project" value="InterPro"/>
</dbReference>
<dbReference type="InterPro" id="IPR001128">
    <property type="entry name" value="Cyt_P450"/>
</dbReference>
<dbReference type="PRINTS" id="PR00463">
    <property type="entry name" value="EP450I"/>
</dbReference>
<keyword evidence="5 7" id="KW-0408">Iron</keyword>
<evidence type="ECO:0000313" key="9">
    <source>
        <dbReference type="EMBL" id="KAF6818378.1"/>
    </source>
</evidence>
<dbReference type="SUPFAM" id="SSF48264">
    <property type="entry name" value="Cytochrome P450"/>
    <property type="match status" value="1"/>
</dbReference>
<name>A0A8H6JTH5_9PEZI</name>
<feature type="binding site" description="axial binding residue" evidence="7">
    <location>
        <position position="462"/>
    </location>
    <ligand>
        <name>heme</name>
        <dbReference type="ChEBI" id="CHEBI:30413"/>
    </ligand>
    <ligandPart>
        <name>Fe</name>
        <dbReference type="ChEBI" id="CHEBI:18248"/>
    </ligandPart>
</feature>
<keyword evidence="8" id="KW-0472">Membrane</keyword>
<evidence type="ECO:0000256" key="2">
    <source>
        <dbReference type="ARBA" id="ARBA00022617"/>
    </source>
</evidence>
<proteinExistence type="inferred from homology"/>
<sequence length="545" mass="61888">MFGVSNWLIAFSLGVAWLGYGVFRLWQVRSLYKDKPKAPGHSFLWGHLKLMAEVAATMPPNCHPQYYITAIAQKYDLPGAWYLDLWPITYPQLIVTDPDASMQLLTVSPTLKHDMVGQFMEPVLGKDTIVAVNGEPWKLAHRLLGSGFSPSYVKPMLGMFAEHVLVFHRRLRALAEEGRPVKLEQETAKAVFDVIGVIVFGFSLDAQGKGSQLLDDLRYIVEHLNFMLNSWNPVTKGLKSFKLRAVKSRSSKTLEKAILERYEIMKDEKELPTRRQAKSIMDRIIADYIQSGNTGPPRGQFLEAVIINLKTLILGGHGTITDTFTFLIMLLSLYPDVMQRVREEHDAVFPADVLECAETLRTHPQKTNELEYTTAVIKETLRLFPVGFTARKAQPDQEFLEWDGRQLPLRDHMLSISNFTTHFDPAIWGDPKVFRPERFLGEEGAAQHRFAWRPFERGPRACMGQDLAMDEMRVLLLLTARWFDYETIPENVSKVPRTNFTDLDLRVGDWAFQEMKLGAAPRTGMRLRVKPSGRSGGLTATPANP</sequence>
<protein>
    <submittedName>
        <fullName evidence="9">Cytochrome p450 monooxygenase</fullName>
    </submittedName>
</protein>
<accession>A0A8H6JTH5</accession>
<evidence type="ECO:0000256" key="7">
    <source>
        <dbReference type="PIRSR" id="PIRSR602401-1"/>
    </source>
</evidence>